<evidence type="ECO:0000259" key="4">
    <source>
        <dbReference type="PROSITE" id="PS51898"/>
    </source>
</evidence>
<accession>A1ZVI2</accession>
<dbReference type="InterPro" id="IPR011010">
    <property type="entry name" value="DNA_brk_join_enz"/>
</dbReference>
<gene>
    <name evidence="5" type="ORF">M23134_07331</name>
</gene>
<dbReference type="GO" id="GO:0006310">
    <property type="term" value="P:DNA recombination"/>
    <property type="evidence" value="ECO:0007669"/>
    <property type="project" value="UniProtKB-KW"/>
</dbReference>
<evidence type="ECO:0000256" key="1">
    <source>
        <dbReference type="ARBA" id="ARBA00008857"/>
    </source>
</evidence>
<dbReference type="InterPro" id="IPR025269">
    <property type="entry name" value="SAM-like_dom"/>
</dbReference>
<evidence type="ECO:0000313" key="6">
    <source>
        <dbReference type="Proteomes" id="UP000004095"/>
    </source>
</evidence>
<evidence type="ECO:0000256" key="2">
    <source>
        <dbReference type="ARBA" id="ARBA00023125"/>
    </source>
</evidence>
<dbReference type="InterPro" id="IPR035386">
    <property type="entry name" value="Arm-DNA-bind_5"/>
</dbReference>
<dbReference type="EMBL" id="AAWS01000045">
    <property type="protein sequence ID" value="EAY25680.1"/>
    <property type="molecule type" value="Genomic_DNA"/>
</dbReference>
<comment type="similarity">
    <text evidence="1">Belongs to the 'phage' integrase family.</text>
</comment>
<dbReference type="Gene3D" id="1.10.443.10">
    <property type="entry name" value="Intergrase catalytic core"/>
    <property type="match status" value="1"/>
</dbReference>
<dbReference type="InterPro" id="IPR013762">
    <property type="entry name" value="Integrase-like_cat_sf"/>
</dbReference>
<keyword evidence="6" id="KW-1185">Reference proteome</keyword>
<protein>
    <submittedName>
        <fullName evidence="5">Transposase, putative</fullName>
    </submittedName>
</protein>
<dbReference type="Pfam" id="PF00589">
    <property type="entry name" value="Phage_integrase"/>
    <property type="match status" value="1"/>
</dbReference>
<dbReference type="InterPro" id="IPR050090">
    <property type="entry name" value="Tyrosine_recombinase_XerCD"/>
</dbReference>
<dbReference type="PANTHER" id="PTHR30349">
    <property type="entry name" value="PHAGE INTEGRASE-RELATED"/>
    <property type="match status" value="1"/>
</dbReference>
<dbReference type="PROSITE" id="PS51898">
    <property type="entry name" value="TYR_RECOMBINASE"/>
    <property type="match status" value="1"/>
</dbReference>
<dbReference type="GO" id="GO:0003677">
    <property type="term" value="F:DNA binding"/>
    <property type="evidence" value="ECO:0007669"/>
    <property type="project" value="UniProtKB-KW"/>
</dbReference>
<dbReference type="SUPFAM" id="SSF56349">
    <property type="entry name" value="DNA breaking-rejoining enzymes"/>
    <property type="match status" value="1"/>
</dbReference>
<reference evidence="5 6" key="1">
    <citation type="submission" date="2007-01" db="EMBL/GenBank/DDBJ databases">
        <authorList>
            <person name="Haygood M."/>
            <person name="Podell S."/>
            <person name="Anderson C."/>
            <person name="Hopkinson B."/>
            <person name="Roe K."/>
            <person name="Barbeau K."/>
            <person name="Gaasterland T."/>
            <person name="Ferriera S."/>
            <person name="Johnson J."/>
            <person name="Kravitz S."/>
            <person name="Beeson K."/>
            <person name="Sutton G."/>
            <person name="Rogers Y.-H."/>
            <person name="Friedman R."/>
            <person name="Frazier M."/>
            <person name="Venter J.C."/>
        </authorList>
    </citation>
    <scope>NUCLEOTIDE SEQUENCE [LARGE SCALE GENOMIC DNA]</scope>
    <source>
        <strain evidence="5 6">ATCC 23134</strain>
    </source>
</reference>
<dbReference type="Pfam" id="PF13102">
    <property type="entry name" value="Phage_int_SAM_5"/>
    <property type="match status" value="1"/>
</dbReference>
<name>A1ZVI2_MICM2</name>
<dbReference type="GO" id="GO:0015074">
    <property type="term" value="P:DNA integration"/>
    <property type="evidence" value="ECO:0007669"/>
    <property type="project" value="InterPro"/>
</dbReference>
<dbReference type="AlphaFoldDB" id="A1ZVI2"/>
<keyword evidence="3" id="KW-0233">DNA recombination</keyword>
<evidence type="ECO:0000313" key="5">
    <source>
        <dbReference type="EMBL" id="EAY25680.1"/>
    </source>
</evidence>
<dbReference type="InterPro" id="IPR002104">
    <property type="entry name" value="Integrase_catalytic"/>
</dbReference>
<feature type="domain" description="Tyr recombinase" evidence="4">
    <location>
        <begin position="244"/>
        <end position="420"/>
    </location>
</feature>
<dbReference type="Pfam" id="PF17293">
    <property type="entry name" value="Arm-DNA-bind_5"/>
    <property type="match status" value="1"/>
</dbReference>
<evidence type="ECO:0000256" key="3">
    <source>
        <dbReference type="ARBA" id="ARBA00023172"/>
    </source>
</evidence>
<dbReference type="PANTHER" id="PTHR30349:SF64">
    <property type="entry name" value="PROPHAGE INTEGRASE INTD-RELATED"/>
    <property type="match status" value="1"/>
</dbReference>
<dbReference type="InterPro" id="IPR010998">
    <property type="entry name" value="Integrase_recombinase_N"/>
</dbReference>
<dbReference type="CDD" id="cd01185">
    <property type="entry name" value="INTN1_C_like"/>
    <property type="match status" value="1"/>
</dbReference>
<keyword evidence="2" id="KW-0238">DNA-binding</keyword>
<comment type="caution">
    <text evidence="5">The sequence shown here is derived from an EMBL/GenBank/DDBJ whole genome shotgun (WGS) entry which is preliminary data.</text>
</comment>
<dbReference type="eggNOG" id="COG4974">
    <property type="taxonomic scope" value="Bacteria"/>
</dbReference>
<dbReference type="Proteomes" id="UP000004095">
    <property type="component" value="Unassembled WGS sequence"/>
</dbReference>
<organism evidence="5 6">
    <name type="scientific">Microscilla marina ATCC 23134</name>
    <dbReference type="NCBI Taxonomy" id="313606"/>
    <lineage>
        <taxon>Bacteria</taxon>
        <taxon>Pseudomonadati</taxon>
        <taxon>Bacteroidota</taxon>
        <taxon>Cytophagia</taxon>
        <taxon>Cytophagales</taxon>
        <taxon>Microscillaceae</taxon>
        <taxon>Microscilla</taxon>
    </lineage>
</organism>
<dbReference type="Gene3D" id="1.10.150.130">
    <property type="match status" value="1"/>
</dbReference>
<proteinExistence type="inferred from homology"/>
<sequence>MVTKHTIIMGLSIGFLLRKDKTNKKGETPVFCRISYHGKRVDFQTEIKIPMDRWLPPVVKLEKNGDQVFIKGTSEVIKSMNRLLNKMRGRILNAYTDLVNEGEEIRLQKLKAVAKGEEEKGITLMEALDRLTHRGGLRYHTKRKIKISIQNLKLFLRDEYNKEDIYLTDLLKESYKGFDIRYVDWCTTKTTIRFDGSTRLPKKHQTAIKEVRHFRQAVNIAMQLGEIKTNPLIAKFKIPKDERPKRVILTLDELKQIMEVDLSDKRGMDRIRDCFVFQCFTGLAFSDIVDLKPEHLIEQGERTWIIKERVKSSTVAKMPLLPQAKFVLDKYKDDPVCLSKGVLIPVITSGNYNTYLRMIAECVGIDKHLTSHVGRRTFATLVYNAGTDRSKLKEMTGHTNEAITEIYASLANETIAKEMDKFEGLFTD</sequence>